<keyword evidence="9" id="KW-1185">Reference proteome</keyword>
<dbReference type="EMBL" id="CAXITT010000157">
    <property type="protein sequence ID" value="CAL1533971.1"/>
    <property type="molecule type" value="Genomic_DNA"/>
</dbReference>
<keyword evidence="3 6" id="KW-0812">Transmembrane</keyword>
<dbReference type="Pfam" id="PF00230">
    <property type="entry name" value="MIP"/>
    <property type="match status" value="1"/>
</dbReference>
<comment type="subcellular location">
    <subcellularLocation>
        <location evidence="1">Membrane</location>
        <topology evidence="1">Multi-pass membrane protein</topology>
    </subcellularLocation>
</comment>
<keyword evidence="4 7" id="KW-1133">Transmembrane helix</keyword>
<evidence type="ECO:0000256" key="7">
    <source>
        <dbReference type="SAM" id="Phobius"/>
    </source>
</evidence>
<feature type="transmembrane region" description="Helical" evidence="7">
    <location>
        <begin position="59"/>
        <end position="79"/>
    </location>
</feature>
<dbReference type="AlphaFoldDB" id="A0AAV2HIV4"/>
<evidence type="ECO:0000256" key="5">
    <source>
        <dbReference type="ARBA" id="ARBA00023136"/>
    </source>
</evidence>
<sequence>MLGAAILMGLTPESYQGNLGMTLVSEKISLEQAVGVELFITFLLVLTVFASCDGKRKDLNGSAPLTIGLSVTMCHLWAIDYTGASMNTARSFGPALVMGTWDNHWVYWVGPTVGGVVAGVLYEHLFAMNASLTKAKACLLSSDYDDNKHKANKVKIRVIEEDPNEESQIEEGDQLTTD</sequence>
<gene>
    <name evidence="8" type="ORF">GSLYS_00007931001</name>
</gene>
<keyword evidence="6" id="KW-0813">Transport</keyword>
<dbReference type="InterPro" id="IPR034294">
    <property type="entry name" value="Aquaporin_transptr"/>
</dbReference>
<feature type="non-terminal residue" evidence="8">
    <location>
        <position position="178"/>
    </location>
</feature>
<accession>A0AAV2HIV4</accession>
<dbReference type="InterPro" id="IPR023271">
    <property type="entry name" value="Aquaporin-like"/>
</dbReference>
<protein>
    <submittedName>
        <fullName evidence="8">Uncharacterized protein</fullName>
    </submittedName>
</protein>
<name>A0AAV2HIV4_LYMST</name>
<proteinExistence type="inferred from homology"/>
<comment type="similarity">
    <text evidence="2 6">Belongs to the MIP/aquaporin (TC 1.A.8) family.</text>
</comment>
<evidence type="ECO:0000256" key="3">
    <source>
        <dbReference type="ARBA" id="ARBA00022692"/>
    </source>
</evidence>
<dbReference type="PANTHER" id="PTHR19139:SF199">
    <property type="entry name" value="MIP17260P"/>
    <property type="match status" value="1"/>
</dbReference>
<feature type="transmembrane region" description="Helical" evidence="7">
    <location>
        <begin position="32"/>
        <end position="52"/>
    </location>
</feature>
<organism evidence="8 9">
    <name type="scientific">Lymnaea stagnalis</name>
    <name type="common">Great pond snail</name>
    <name type="synonym">Helix stagnalis</name>
    <dbReference type="NCBI Taxonomy" id="6523"/>
    <lineage>
        <taxon>Eukaryota</taxon>
        <taxon>Metazoa</taxon>
        <taxon>Spiralia</taxon>
        <taxon>Lophotrochozoa</taxon>
        <taxon>Mollusca</taxon>
        <taxon>Gastropoda</taxon>
        <taxon>Heterobranchia</taxon>
        <taxon>Euthyneura</taxon>
        <taxon>Panpulmonata</taxon>
        <taxon>Hygrophila</taxon>
        <taxon>Lymnaeoidea</taxon>
        <taxon>Lymnaeidae</taxon>
        <taxon>Lymnaea</taxon>
    </lineage>
</organism>
<dbReference type="GO" id="GO:0015250">
    <property type="term" value="F:water channel activity"/>
    <property type="evidence" value="ECO:0007669"/>
    <property type="project" value="TreeGrafter"/>
</dbReference>
<evidence type="ECO:0000256" key="6">
    <source>
        <dbReference type="RuleBase" id="RU000477"/>
    </source>
</evidence>
<evidence type="ECO:0000313" key="9">
    <source>
        <dbReference type="Proteomes" id="UP001497497"/>
    </source>
</evidence>
<feature type="transmembrane region" description="Helical" evidence="7">
    <location>
        <begin position="105"/>
        <end position="126"/>
    </location>
</feature>
<dbReference type="Gene3D" id="1.20.1080.10">
    <property type="entry name" value="Glycerol uptake facilitator protein"/>
    <property type="match status" value="1"/>
</dbReference>
<dbReference type="InterPro" id="IPR000425">
    <property type="entry name" value="MIP"/>
</dbReference>
<keyword evidence="5 7" id="KW-0472">Membrane</keyword>
<dbReference type="PRINTS" id="PR02016">
    <property type="entry name" value="AQUAPORIN4"/>
</dbReference>
<evidence type="ECO:0000313" key="8">
    <source>
        <dbReference type="EMBL" id="CAL1533971.1"/>
    </source>
</evidence>
<dbReference type="SUPFAM" id="SSF81338">
    <property type="entry name" value="Aquaporin-like"/>
    <property type="match status" value="1"/>
</dbReference>
<evidence type="ECO:0000256" key="2">
    <source>
        <dbReference type="ARBA" id="ARBA00006175"/>
    </source>
</evidence>
<reference evidence="8 9" key="1">
    <citation type="submission" date="2024-04" db="EMBL/GenBank/DDBJ databases">
        <authorList>
            <consortium name="Genoscope - CEA"/>
            <person name="William W."/>
        </authorList>
    </citation>
    <scope>NUCLEOTIDE SEQUENCE [LARGE SCALE GENOMIC DNA]</scope>
</reference>
<dbReference type="PRINTS" id="PR00783">
    <property type="entry name" value="MINTRINSICP"/>
</dbReference>
<evidence type="ECO:0000256" key="1">
    <source>
        <dbReference type="ARBA" id="ARBA00004141"/>
    </source>
</evidence>
<evidence type="ECO:0000256" key="4">
    <source>
        <dbReference type="ARBA" id="ARBA00022989"/>
    </source>
</evidence>
<dbReference type="Proteomes" id="UP001497497">
    <property type="component" value="Unassembled WGS sequence"/>
</dbReference>
<dbReference type="PANTHER" id="PTHR19139">
    <property type="entry name" value="AQUAPORIN TRANSPORTER"/>
    <property type="match status" value="1"/>
</dbReference>
<comment type="caution">
    <text evidence="8">The sequence shown here is derived from an EMBL/GenBank/DDBJ whole genome shotgun (WGS) entry which is preliminary data.</text>
</comment>
<dbReference type="GO" id="GO:0005886">
    <property type="term" value="C:plasma membrane"/>
    <property type="evidence" value="ECO:0007669"/>
    <property type="project" value="TreeGrafter"/>
</dbReference>